<feature type="region of interest" description="Disordered" evidence="1">
    <location>
        <begin position="191"/>
        <end position="219"/>
    </location>
</feature>
<proteinExistence type="predicted"/>
<evidence type="ECO:0000313" key="4">
    <source>
        <dbReference type="Proteomes" id="UP000031890"/>
    </source>
</evidence>
<dbReference type="Gene3D" id="2.60.40.1890">
    <property type="entry name" value="PCu(A)C copper chaperone"/>
    <property type="match status" value="1"/>
</dbReference>
<evidence type="ECO:0000313" key="3">
    <source>
        <dbReference type="EMBL" id="AJI79090.1"/>
    </source>
</evidence>
<reference evidence="3 4" key="1">
    <citation type="journal article" date="2015" name="Genome Announc.">
        <title>Complete Genome Sequence and Annotation of Corynebacterium singulare DSM 44357, Isolated from a Human Semen Specimen.</title>
        <authorList>
            <person name="Merten M."/>
            <person name="Brinkrolf K."/>
            <person name="Albersmeier A."/>
            <person name="Kutter Y."/>
            <person name="Ruckert C."/>
            <person name="Tauch A."/>
        </authorList>
    </citation>
    <scope>NUCLEOTIDE SEQUENCE [LARGE SCALE GENOMIC DNA]</scope>
    <source>
        <strain evidence="3">IBS B52218</strain>
    </source>
</reference>
<dbReference type="PANTHER" id="PTHR36302:SF1">
    <property type="entry name" value="COPPER CHAPERONE PCU(A)C"/>
    <property type="match status" value="1"/>
</dbReference>
<dbReference type="InterPro" id="IPR036182">
    <property type="entry name" value="PCuAC_sf"/>
</dbReference>
<feature type="compositionally biased region" description="Basic and acidic residues" evidence="1">
    <location>
        <begin position="194"/>
        <end position="219"/>
    </location>
</feature>
<dbReference type="EMBL" id="CP010827">
    <property type="protein sequence ID" value="AJI79090.1"/>
    <property type="molecule type" value="Genomic_DNA"/>
</dbReference>
<dbReference type="KEGG" id="csx:CSING_07820"/>
<dbReference type="STRING" id="161899.CSING_07820"/>
<evidence type="ECO:0000256" key="2">
    <source>
        <dbReference type="SAM" id="SignalP"/>
    </source>
</evidence>
<dbReference type="OrthoDB" id="9796962at2"/>
<dbReference type="PANTHER" id="PTHR36302">
    <property type="entry name" value="BLR7088 PROTEIN"/>
    <property type="match status" value="1"/>
</dbReference>
<dbReference type="Pfam" id="PF04314">
    <property type="entry name" value="PCuAC"/>
    <property type="match status" value="1"/>
</dbReference>
<keyword evidence="2" id="KW-0732">Signal</keyword>
<feature type="chain" id="PRO_5038902774" description="Copper chaperone PCu(A)C" evidence="2">
    <location>
        <begin position="29"/>
        <end position="219"/>
    </location>
</feature>
<dbReference type="RefSeq" id="WP_042531139.1">
    <property type="nucleotide sequence ID" value="NZ_CP010827.1"/>
</dbReference>
<dbReference type="AlphaFoldDB" id="A0A0B6F3V9"/>
<dbReference type="PROSITE" id="PS51257">
    <property type="entry name" value="PROKAR_LIPOPROTEIN"/>
    <property type="match status" value="1"/>
</dbReference>
<feature type="region of interest" description="Disordered" evidence="1">
    <location>
        <begin position="25"/>
        <end position="62"/>
    </location>
</feature>
<dbReference type="SUPFAM" id="SSF110087">
    <property type="entry name" value="DR1885-like metal-binding protein"/>
    <property type="match status" value="1"/>
</dbReference>
<feature type="compositionally biased region" description="Low complexity" evidence="1">
    <location>
        <begin position="35"/>
        <end position="56"/>
    </location>
</feature>
<accession>A0A0B6F3V9</accession>
<name>A0A0B6F3V9_9CORY</name>
<organism evidence="3 4">
    <name type="scientific">Corynebacterium singulare</name>
    <dbReference type="NCBI Taxonomy" id="161899"/>
    <lineage>
        <taxon>Bacteria</taxon>
        <taxon>Bacillati</taxon>
        <taxon>Actinomycetota</taxon>
        <taxon>Actinomycetes</taxon>
        <taxon>Mycobacteriales</taxon>
        <taxon>Corynebacteriaceae</taxon>
        <taxon>Corynebacterium</taxon>
    </lineage>
</organism>
<dbReference type="InterPro" id="IPR058248">
    <property type="entry name" value="Lxx211020-like"/>
</dbReference>
<dbReference type="HOGENOM" id="CLU_100939_0_0_11"/>
<evidence type="ECO:0008006" key="5">
    <source>
        <dbReference type="Google" id="ProtNLM"/>
    </source>
</evidence>
<feature type="signal peptide" evidence="2">
    <location>
        <begin position="1"/>
        <end position="28"/>
    </location>
</feature>
<evidence type="ECO:0000256" key="1">
    <source>
        <dbReference type="SAM" id="MobiDB-lite"/>
    </source>
</evidence>
<sequence>MLTSRTFIRTSVAALAAASLTLSGCSNSEEDSTVATPGAGITTDADAGASADASAAQKDGSEDASITFEDGVVRAMEEGADMTSIFGTLHNTTDKDLKVEGFTSSIEAKQYQIHEVVDGVMQEKADGFDIPAGESVELEPGGYHFMLMGVAEPIMAGETVTMTLKLEDGSSIELGDIPVRSIGAGDENYGDMQGMEHGEHGEHHDDGDHAEHAGHADHS</sequence>
<protein>
    <recommendedName>
        <fullName evidence="5">Copper chaperone PCu(A)C</fullName>
    </recommendedName>
</protein>
<dbReference type="InterPro" id="IPR007410">
    <property type="entry name" value="LpqE-like"/>
</dbReference>
<dbReference type="Proteomes" id="UP000031890">
    <property type="component" value="Chromosome"/>
</dbReference>
<gene>
    <name evidence="3" type="ORF">CSING_07820</name>
</gene>